<evidence type="ECO:0000256" key="1">
    <source>
        <dbReference type="SAM" id="MobiDB-lite"/>
    </source>
</evidence>
<gene>
    <name evidence="3" type="ORF">O181_027524</name>
</gene>
<name>A0A9Q3H2P5_9BASI</name>
<dbReference type="AlphaFoldDB" id="A0A9Q3H2P5"/>
<feature type="region of interest" description="Disordered" evidence="1">
    <location>
        <begin position="404"/>
        <end position="437"/>
    </location>
</feature>
<evidence type="ECO:0000313" key="4">
    <source>
        <dbReference type="Proteomes" id="UP000765509"/>
    </source>
</evidence>
<protein>
    <recommendedName>
        <fullName evidence="2">Glycoside hydrolase 131 catalytic N-terminal domain-containing protein</fullName>
    </recommendedName>
</protein>
<dbReference type="InterPro" id="IPR041524">
    <property type="entry name" value="GH131_N"/>
</dbReference>
<feature type="domain" description="Glycoside hydrolase 131 catalytic N-terminal" evidence="2">
    <location>
        <begin position="138"/>
        <end position="403"/>
    </location>
</feature>
<reference evidence="3" key="1">
    <citation type="submission" date="2021-03" db="EMBL/GenBank/DDBJ databases">
        <title>Draft genome sequence of rust myrtle Austropuccinia psidii MF-1, a brazilian biotype.</title>
        <authorList>
            <person name="Quecine M.C."/>
            <person name="Pachon D.M.R."/>
            <person name="Bonatelli M.L."/>
            <person name="Correr F.H."/>
            <person name="Franceschini L.M."/>
            <person name="Leite T.F."/>
            <person name="Margarido G.R.A."/>
            <person name="Almeida C.A."/>
            <person name="Ferrarezi J.A."/>
            <person name="Labate C.A."/>
        </authorList>
    </citation>
    <scope>NUCLEOTIDE SEQUENCE</scope>
    <source>
        <strain evidence="3">MF-1</strain>
    </source>
</reference>
<evidence type="ECO:0000259" key="2">
    <source>
        <dbReference type="Pfam" id="PF18271"/>
    </source>
</evidence>
<evidence type="ECO:0000313" key="3">
    <source>
        <dbReference type="EMBL" id="MBW0487809.1"/>
    </source>
</evidence>
<accession>A0A9Q3H2P5</accession>
<dbReference type="Gene3D" id="2.60.120.1160">
    <property type="match status" value="1"/>
</dbReference>
<dbReference type="Pfam" id="PF18271">
    <property type="entry name" value="GH131_N"/>
    <property type="match status" value="1"/>
</dbReference>
<organism evidence="3 4">
    <name type="scientific">Austropuccinia psidii MF-1</name>
    <dbReference type="NCBI Taxonomy" id="1389203"/>
    <lineage>
        <taxon>Eukaryota</taxon>
        <taxon>Fungi</taxon>
        <taxon>Dikarya</taxon>
        <taxon>Basidiomycota</taxon>
        <taxon>Pucciniomycotina</taxon>
        <taxon>Pucciniomycetes</taxon>
        <taxon>Pucciniales</taxon>
        <taxon>Sphaerophragmiaceae</taxon>
        <taxon>Austropuccinia</taxon>
    </lineage>
</organism>
<keyword evidence="4" id="KW-1185">Reference proteome</keyword>
<feature type="region of interest" description="Disordered" evidence="1">
    <location>
        <begin position="364"/>
        <end position="387"/>
    </location>
</feature>
<proteinExistence type="predicted"/>
<dbReference type="Proteomes" id="UP000765509">
    <property type="component" value="Unassembled WGS sequence"/>
</dbReference>
<dbReference type="PANTHER" id="PTHR34612">
    <property type="entry name" value="GH131_N DOMAIN-CONTAINING PROTEIN"/>
    <property type="match status" value="1"/>
</dbReference>
<feature type="compositionally biased region" description="Polar residues" evidence="1">
    <location>
        <begin position="421"/>
        <end position="437"/>
    </location>
</feature>
<comment type="caution">
    <text evidence="3">The sequence shown here is derived from an EMBL/GenBank/DDBJ whole genome shotgun (WGS) entry which is preliminary data.</text>
</comment>
<dbReference type="EMBL" id="AVOT02009294">
    <property type="protein sequence ID" value="MBW0487809.1"/>
    <property type="molecule type" value="Genomic_DNA"/>
</dbReference>
<dbReference type="PANTHER" id="PTHR34612:SF2">
    <property type="entry name" value="GLYCOSIDE HYDROLASE 131 CATALYTIC N-TERMINAL DOMAIN-CONTAINING PROTEIN"/>
    <property type="match status" value="1"/>
</dbReference>
<sequence>MTSLDGQPSVSVIRLLIADPKRQQLEEGHLRCAGEKFQGISHQGGSVNKRQWLDALQDGAFLLRSHGLGCHRLTGSGCSSAECLIEQVLVSKAQKLLLYRLFIRKRTRNMLFQQLGMFVYLSAFSLRGSYGEMALDYRIPANARVADLSNKASPVGKLTKALLTGGNKPEDVFEFQKQPKTNFSSIIVKINDKSIFQPNRNDNKSAQVGFRRTDIVVNYDAAKLEKGKKTYHHSIQLPKALNNAHGYLLASVEYAEADGAHIYDIHYGTQFDSKDTSGKAKPEGNNIRVRDVNFQELFSVKADLKTIYNFAIEVDWDKSTLQVYHSTNDSPLKLVKATSPNVSKNPKAAKPAGKCEWHIQMIKEPLPDPKDPEKDRSDVPHKGIQESGINEEVVHLRDFIEDTTKDPVTLNPDGLAGKLHFNSTQTINMTSSTPAPK</sequence>
<feature type="compositionally biased region" description="Basic and acidic residues" evidence="1">
    <location>
        <begin position="365"/>
        <end position="384"/>
    </location>
</feature>
<dbReference type="OrthoDB" id="5283326at2759"/>